<evidence type="ECO:0000313" key="1">
    <source>
        <dbReference type="EMBL" id="SFW85007.1"/>
    </source>
</evidence>
<dbReference type="EMBL" id="FPIZ01000025">
    <property type="protein sequence ID" value="SFW85007.1"/>
    <property type="molecule type" value="Genomic_DNA"/>
</dbReference>
<organism evidence="1 3">
    <name type="scientific">Chitinophaga sancti</name>
    <dbReference type="NCBI Taxonomy" id="1004"/>
    <lineage>
        <taxon>Bacteria</taxon>
        <taxon>Pseudomonadati</taxon>
        <taxon>Bacteroidota</taxon>
        <taxon>Chitinophagia</taxon>
        <taxon>Chitinophagales</taxon>
        <taxon>Chitinophagaceae</taxon>
        <taxon>Chitinophaga</taxon>
    </lineage>
</organism>
<evidence type="ECO:0000313" key="4">
    <source>
        <dbReference type="Proteomes" id="UP001326715"/>
    </source>
</evidence>
<sequence length="152" mass="17926">MKKRVIQIVLFILLLVLVLSSQKLWYRFFAASGQYDARYNAEREKRGILPLQEDWITNDKVRDTKAWFPQAKDTSTDVFRGMKLVVVENGKIKVEEDDILKRREGGNDGLQIFSFYDESNTKVYVYNDYTGTIRDTISPWQADSLLRDWKFK</sequence>
<proteinExistence type="predicted"/>
<evidence type="ECO:0000313" key="3">
    <source>
        <dbReference type="Proteomes" id="UP000183788"/>
    </source>
</evidence>
<dbReference type="AlphaFoldDB" id="A0A1K1SLN3"/>
<keyword evidence="4" id="KW-1185">Reference proteome</keyword>
<dbReference type="EMBL" id="CP140154">
    <property type="protein sequence ID" value="WQG88942.1"/>
    <property type="molecule type" value="Genomic_DNA"/>
</dbReference>
<evidence type="ECO:0000313" key="2">
    <source>
        <dbReference type="EMBL" id="WQG88942.1"/>
    </source>
</evidence>
<protein>
    <submittedName>
        <fullName evidence="1">Uncharacterized protein</fullName>
    </submittedName>
</protein>
<accession>A0A1K1SLN3</accession>
<dbReference type="STRING" id="1004.SAMN05661012_05654"/>
<reference evidence="2 4" key="2">
    <citation type="submission" date="2023-11" db="EMBL/GenBank/DDBJ databases">
        <title>MicrobeMod: A computational toolkit for identifying prokaryotic methylation and restriction-modification with nanopore sequencing.</title>
        <authorList>
            <person name="Crits-Christoph A."/>
            <person name="Kang S.C."/>
            <person name="Lee H."/>
            <person name="Ostrov N."/>
        </authorList>
    </citation>
    <scope>NUCLEOTIDE SEQUENCE [LARGE SCALE GENOMIC DNA]</scope>
    <source>
        <strain evidence="2 4">ATCC 23090</strain>
    </source>
</reference>
<dbReference type="Proteomes" id="UP001326715">
    <property type="component" value="Chromosome"/>
</dbReference>
<dbReference type="RefSeq" id="WP_072364891.1">
    <property type="nucleotide sequence ID" value="NZ_CP139972.1"/>
</dbReference>
<reference evidence="1 3" key="1">
    <citation type="submission" date="2016-11" db="EMBL/GenBank/DDBJ databases">
        <authorList>
            <person name="Jaros S."/>
            <person name="Januszkiewicz K."/>
            <person name="Wedrychowicz H."/>
        </authorList>
    </citation>
    <scope>NUCLEOTIDE SEQUENCE [LARGE SCALE GENOMIC DNA]</scope>
    <source>
        <strain evidence="1 3">DSM 784</strain>
    </source>
</reference>
<gene>
    <name evidence="1" type="ORF">SAMN05661012_05654</name>
    <name evidence="2" type="ORF">SR876_28845</name>
</gene>
<name>A0A1K1SLN3_9BACT</name>
<dbReference type="Proteomes" id="UP000183788">
    <property type="component" value="Unassembled WGS sequence"/>
</dbReference>
<dbReference type="OrthoDB" id="659521at2"/>